<feature type="domain" description="PDZ" evidence="17">
    <location>
        <begin position="290"/>
        <end position="349"/>
    </location>
</feature>
<evidence type="ECO:0000256" key="1">
    <source>
        <dbReference type="ARBA" id="ARBA00001772"/>
    </source>
</evidence>
<dbReference type="SUPFAM" id="SSF50494">
    <property type="entry name" value="Trypsin-like serine proteases"/>
    <property type="match status" value="1"/>
</dbReference>
<dbReference type="PANTHER" id="PTHR22939:SF130">
    <property type="entry name" value="PERIPLASMIC SERINE ENDOPROTEASE DEGP-LIKE-RELATED"/>
    <property type="match status" value="1"/>
</dbReference>
<dbReference type="GO" id="GO:0042597">
    <property type="term" value="C:periplasmic space"/>
    <property type="evidence" value="ECO:0007669"/>
    <property type="project" value="UniProtKB-SubCell"/>
</dbReference>
<keyword evidence="7 18" id="KW-0645">Protease</keyword>
<dbReference type="Proteomes" id="UP000199046">
    <property type="component" value="Unassembled WGS sequence"/>
</dbReference>
<evidence type="ECO:0000256" key="5">
    <source>
        <dbReference type="ARBA" id="ARBA00013035"/>
    </source>
</evidence>
<keyword evidence="13" id="KW-0346">Stress response</keyword>
<dbReference type="Pfam" id="PF13180">
    <property type="entry name" value="PDZ_2"/>
    <property type="match status" value="2"/>
</dbReference>
<evidence type="ECO:0000256" key="6">
    <source>
        <dbReference type="ARBA" id="ARBA00013958"/>
    </source>
</evidence>
<comment type="similarity">
    <text evidence="4">Belongs to the peptidase S1C family.</text>
</comment>
<keyword evidence="8" id="KW-0732">Signal</keyword>
<dbReference type="InterPro" id="IPR001940">
    <property type="entry name" value="Peptidase_S1C"/>
</dbReference>
<evidence type="ECO:0000256" key="14">
    <source>
        <dbReference type="ARBA" id="ARBA00032850"/>
    </source>
</evidence>
<dbReference type="SMART" id="SM00228">
    <property type="entry name" value="PDZ"/>
    <property type="match status" value="2"/>
</dbReference>
<evidence type="ECO:0000313" key="19">
    <source>
        <dbReference type="Proteomes" id="UP000199046"/>
    </source>
</evidence>
<dbReference type="STRING" id="402385.SAMN05421848_0271"/>
<keyword evidence="12" id="KW-0720">Serine protease</keyword>
<evidence type="ECO:0000256" key="4">
    <source>
        <dbReference type="ARBA" id="ARBA00010541"/>
    </source>
</evidence>
<dbReference type="FunFam" id="2.40.10.120:FF:000007">
    <property type="entry name" value="Periplasmic serine endoprotease DegP-like"/>
    <property type="match status" value="1"/>
</dbReference>
<protein>
    <recommendedName>
        <fullName evidence="6">Probable periplasmic serine endoprotease DegP-like</fullName>
        <ecNumber evidence="5">3.4.21.107</ecNumber>
    </recommendedName>
    <alternativeName>
        <fullName evidence="14">Protease Do</fullName>
    </alternativeName>
</protein>
<keyword evidence="19" id="KW-1185">Reference proteome</keyword>
<evidence type="ECO:0000256" key="15">
    <source>
        <dbReference type="PIRSR" id="PIRSR611782-1"/>
    </source>
</evidence>
<evidence type="ECO:0000313" key="18">
    <source>
        <dbReference type="EMBL" id="SFC02733.1"/>
    </source>
</evidence>
<proteinExistence type="inferred from homology"/>
<feature type="active site" description="Charge relay system" evidence="15">
    <location>
        <position position="241"/>
    </location>
</feature>
<feature type="active site" description="Charge relay system" evidence="15">
    <location>
        <position position="138"/>
    </location>
</feature>
<feature type="binding site" evidence="16">
    <location>
        <begin position="239"/>
        <end position="241"/>
    </location>
    <ligand>
        <name>substrate</name>
    </ligand>
</feature>
<dbReference type="InterPro" id="IPR036034">
    <property type="entry name" value="PDZ_sf"/>
</dbReference>
<reference evidence="19" key="1">
    <citation type="submission" date="2016-10" db="EMBL/GenBank/DDBJ databases">
        <authorList>
            <person name="Varghese N."/>
            <person name="Submissions S."/>
        </authorList>
    </citation>
    <scope>NUCLEOTIDE SEQUENCE [LARGE SCALE GENOMIC DNA]</scope>
    <source>
        <strain evidence="19">DSM 23439</strain>
    </source>
</reference>
<organism evidence="18 19">
    <name type="scientific">Kushneria avicenniae</name>
    <dbReference type="NCBI Taxonomy" id="402385"/>
    <lineage>
        <taxon>Bacteria</taxon>
        <taxon>Pseudomonadati</taxon>
        <taxon>Pseudomonadota</taxon>
        <taxon>Gammaproteobacteria</taxon>
        <taxon>Oceanospirillales</taxon>
        <taxon>Halomonadaceae</taxon>
        <taxon>Kushneria</taxon>
    </lineage>
</organism>
<dbReference type="NCBIfam" id="TIGR02037">
    <property type="entry name" value="degP_htrA_DO"/>
    <property type="match status" value="1"/>
</dbReference>
<dbReference type="GO" id="GO:0004252">
    <property type="term" value="F:serine-type endopeptidase activity"/>
    <property type="evidence" value="ECO:0007669"/>
    <property type="project" value="InterPro"/>
</dbReference>
<feature type="domain" description="PDZ" evidence="17">
    <location>
        <begin position="395"/>
        <end position="484"/>
    </location>
</feature>
<name>A0A1I1G0A7_9GAMM</name>
<keyword evidence="9" id="KW-0677">Repeat</keyword>
<dbReference type="InterPro" id="IPR011782">
    <property type="entry name" value="Pept_S1C_Do"/>
</dbReference>
<evidence type="ECO:0000259" key="17">
    <source>
        <dbReference type="PROSITE" id="PS50106"/>
    </source>
</evidence>
<evidence type="ECO:0000256" key="2">
    <source>
        <dbReference type="ARBA" id="ARBA00002610"/>
    </source>
</evidence>
<dbReference type="SUPFAM" id="SSF50156">
    <property type="entry name" value="PDZ domain-like"/>
    <property type="match status" value="2"/>
</dbReference>
<evidence type="ECO:0000256" key="3">
    <source>
        <dbReference type="ARBA" id="ARBA00004418"/>
    </source>
</evidence>
<keyword evidence="11" id="KW-0378">Hydrolase</keyword>
<evidence type="ECO:0000256" key="11">
    <source>
        <dbReference type="ARBA" id="ARBA00022801"/>
    </source>
</evidence>
<evidence type="ECO:0000256" key="13">
    <source>
        <dbReference type="ARBA" id="ARBA00023016"/>
    </source>
</evidence>
<dbReference type="PROSITE" id="PS50106">
    <property type="entry name" value="PDZ"/>
    <property type="match status" value="2"/>
</dbReference>
<accession>A0A1I1G0A7</accession>
<dbReference type="PRINTS" id="PR00834">
    <property type="entry name" value="PROTEASES2C"/>
</dbReference>
<dbReference type="PANTHER" id="PTHR22939">
    <property type="entry name" value="SERINE PROTEASE FAMILY S1C HTRA-RELATED"/>
    <property type="match status" value="1"/>
</dbReference>
<dbReference type="Gene3D" id="2.30.42.10">
    <property type="match status" value="2"/>
</dbReference>
<dbReference type="EMBL" id="FOLY01000001">
    <property type="protein sequence ID" value="SFC02733.1"/>
    <property type="molecule type" value="Genomic_DNA"/>
</dbReference>
<evidence type="ECO:0000256" key="7">
    <source>
        <dbReference type="ARBA" id="ARBA00022670"/>
    </source>
</evidence>
<dbReference type="CDD" id="cd10839">
    <property type="entry name" value="cpPDZ1_DegP-like"/>
    <property type="match status" value="1"/>
</dbReference>
<evidence type="ECO:0000256" key="8">
    <source>
        <dbReference type="ARBA" id="ARBA00022729"/>
    </source>
</evidence>
<dbReference type="GO" id="GO:0006508">
    <property type="term" value="P:proteolysis"/>
    <property type="evidence" value="ECO:0007669"/>
    <property type="project" value="UniProtKB-KW"/>
</dbReference>
<evidence type="ECO:0000256" key="9">
    <source>
        <dbReference type="ARBA" id="ARBA00022737"/>
    </source>
</evidence>
<dbReference type="Pfam" id="PF13365">
    <property type="entry name" value="Trypsin_2"/>
    <property type="match status" value="1"/>
</dbReference>
<keyword evidence="10" id="KW-0574">Periplasm</keyword>
<evidence type="ECO:0000256" key="10">
    <source>
        <dbReference type="ARBA" id="ARBA00022764"/>
    </source>
</evidence>
<dbReference type="EC" id="3.4.21.107" evidence="5"/>
<comment type="subcellular location">
    <subcellularLocation>
        <location evidence="3">Periplasm</location>
    </subcellularLocation>
</comment>
<dbReference type="InterPro" id="IPR001478">
    <property type="entry name" value="PDZ"/>
</dbReference>
<sequence length="496" mass="52372">MADLSCIDAPVTDTSPDQHHYARRWQAMALMVLLMTALMVMSLPARAVEQKNGLPDFTSLVKSAAPAVVNISTTREAAARSGMMGPNQQLPDIFRHFFGDQLPPGFGGMPDQGGSQTLSSLGSGFIISEDGYILTNAHVIDGADTVTVRLNDRREMTAEVIGQDQKTDIALIKVDAKGLPTLKMGDSDGLETGEWVAAIGSPFGFDHSVTAGIVSAINRTLPTESYVPFIQTDVAINPGNSGGPLFNLDGEVVGINSQIFTRSGGFMGVSFAIPINVAMDIADQLKDNGRVDRGWLGVVIQPVSDDLADSFGLDRARGALIADVAPDSPAEKAGLRSGDIILKAGDSDIDTSDALPRLIGRVSPDDSIDLRVQRDGHEQTIKVKVGQWPDSDDSVSDVSGSDKDSIGLAVSNLSAEQRQQMGIDAGVLVQQVAPNSAAARAGLQPGDVVVELAGKPVDSVATLRRLTGQLDSKKAVPMRISRDGATLFVPLRPDAR</sequence>
<dbReference type="InterPro" id="IPR009003">
    <property type="entry name" value="Peptidase_S1_PA"/>
</dbReference>
<comment type="function">
    <text evidence="2">Might be efficient in the degradation of transiently denatured and unfolded proteins which accumulate in the periplasm following stress conditions.</text>
</comment>
<evidence type="ECO:0000256" key="16">
    <source>
        <dbReference type="PIRSR" id="PIRSR611782-2"/>
    </source>
</evidence>
<comment type="catalytic activity">
    <reaction evidence="1">
        <text>Acts on substrates that are at least partially unfolded. The cleavage site P1 residue is normally between a pair of hydrophobic residues, such as Val-|-Val.</text>
        <dbReference type="EC" id="3.4.21.107"/>
    </reaction>
</comment>
<feature type="active site" description="Charge relay system" evidence="15">
    <location>
        <position position="168"/>
    </location>
</feature>
<dbReference type="AlphaFoldDB" id="A0A1I1G0A7"/>
<gene>
    <name evidence="18" type="ORF">SAMN05421848_0271</name>
</gene>
<feature type="binding site" evidence="16">
    <location>
        <position position="168"/>
    </location>
    <ligand>
        <name>substrate</name>
    </ligand>
</feature>
<dbReference type="Gene3D" id="2.40.10.120">
    <property type="match status" value="1"/>
</dbReference>
<feature type="binding site" evidence="16">
    <location>
        <position position="138"/>
    </location>
    <ligand>
        <name>substrate</name>
    </ligand>
</feature>
<evidence type="ECO:0000256" key="12">
    <source>
        <dbReference type="ARBA" id="ARBA00022825"/>
    </source>
</evidence>